<proteinExistence type="predicted"/>
<dbReference type="Proteomes" id="UP000886595">
    <property type="component" value="Unassembled WGS sequence"/>
</dbReference>
<organism evidence="2 3">
    <name type="scientific">Brassica carinata</name>
    <name type="common">Ethiopian mustard</name>
    <name type="synonym">Abyssinian cabbage</name>
    <dbReference type="NCBI Taxonomy" id="52824"/>
    <lineage>
        <taxon>Eukaryota</taxon>
        <taxon>Viridiplantae</taxon>
        <taxon>Streptophyta</taxon>
        <taxon>Embryophyta</taxon>
        <taxon>Tracheophyta</taxon>
        <taxon>Spermatophyta</taxon>
        <taxon>Magnoliopsida</taxon>
        <taxon>eudicotyledons</taxon>
        <taxon>Gunneridae</taxon>
        <taxon>Pentapetalae</taxon>
        <taxon>rosids</taxon>
        <taxon>malvids</taxon>
        <taxon>Brassicales</taxon>
        <taxon>Brassicaceae</taxon>
        <taxon>Brassiceae</taxon>
        <taxon>Brassica</taxon>
    </lineage>
</organism>
<feature type="region of interest" description="Disordered" evidence="1">
    <location>
        <begin position="46"/>
        <end position="77"/>
    </location>
</feature>
<accession>A0A8X7W433</accession>
<gene>
    <name evidence="2" type="ORF">Bca52824_016224</name>
</gene>
<evidence type="ECO:0000313" key="3">
    <source>
        <dbReference type="Proteomes" id="UP000886595"/>
    </source>
</evidence>
<protein>
    <submittedName>
        <fullName evidence="2">Uncharacterized protein</fullName>
    </submittedName>
</protein>
<name>A0A8X7W433_BRACI</name>
<reference evidence="2 3" key="1">
    <citation type="submission" date="2020-02" db="EMBL/GenBank/DDBJ databases">
        <authorList>
            <person name="Ma Q."/>
            <person name="Huang Y."/>
            <person name="Song X."/>
            <person name="Pei D."/>
        </authorList>
    </citation>
    <scope>NUCLEOTIDE SEQUENCE [LARGE SCALE GENOMIC DNA]</scope>
    <source>
        <strain evidence="2">Sxm20200214</strain>
        <tissue evidence="2">Leaf</tissue>
    </source>
</reference>
<dbReference type="AlphaFoldDB" id="A0A8X7W433"/>
<sequence>MVKHSRIRVSCAGSSKPRINAVVNLEADVECSNSGDLTGSVTRIASRDRNVARSSRATQPSSVVNKQDIKKRKVGRHTIPSAPIAAASFPDIAHIRESPYAAVARSARQLRISICRQKKAN</sequence>
<evidence type="ECO:0000256" key="1">
    <source>
        <dbReference type="SAM" id="MobiDB-lite"/>
    </source>
</evidence>
<comment type="caution">
    <text evidence="2">The sequence shown here is derived from an EMBL/GenBank/DDBJ whole genome shotgun (WGS) entry which is preliminary data.</text>
</comment>
<dbReference type="EMBL" id="JAAMPC010000003">
    <property type="protein sequence ID" value="KAG2323011.1"/>
    <property type="molecule type" value="Genomic_DNA"/>
</dbReference>
<evidence type="ECO:0000313" key="2">
    <source>
        <dbReference type="EMBL" id="KAG2323011.1"/>
    </source>
</evidence>
<feature type="compositionally biased region" description="Polar residues" evidence="1">
    <location>
        <begin position="52"/>
        <end position="65"/>
    </location>
</feature>
<keyword evidence="3" id="KW-1185">Reference proteome</keyword>